<gene>
    <name evidence="2" type="ORF">K458DRAFT_323801</name>
</gene>
<dbReference type="PANTHER" id="PTHR30344:SF7">
    <property type="entry name" value="DUF2415 DOMAIN-CONTAINING PROTEIN"/>
    <property type="match status" value="1"/>
</dbReference>
<reference evidence="2" key="1">
    <citation type="journal article" date="2020" name="Stud. Mycol.">
        <title>101 Dothideomycetes genomes: a test case for predicting lifestyles and emergence of pathogens.</title>
        <authorList>
            <person name="Haridas S."/>
            <person name="Albert R."/>
            <person name="Binder M."/>
            <person name="Bloem J."/>
            <person name="Labutti K."/>
            <person name="Salamov A."/>
            <person name="Andreopoulos B."/>
            <person name="Baker S."/>
            <person name="Barry K."/>
            <person name="Bills G."/>
            <person name="Bluhm B."/>
            <person name="Cannon C."/>
            <person name="Castanera R."/>
            <person name="Culley D."/>
            <person name="Daum C."/>
            <person name="Ezra D."/>
            <person name="Gonzalez J."/>
            <person name="Henrissat B."/>
            <person name="Kuo A."/>
            <person name="Liang C."/>
            <person name="Lipzen A."/>
            <person name="Lutzoni F."/>
            <person name="Magnuson J."/>
            <person name="Mondo S."/>
            <person name="Nolan M."/>
            <person name="Ohm R."/>
            <person name="Pangilinan J."/>
            <person name="Park H.-J."/>
            <person name="Ramirez L."/>
            <person name="Alfaro M."/>
            <person name="Sun H."/>
            <person name="Tritt A."/>
            <person name="Yoshinaga Y."/>
            <person name="Zwiers L.-H."/>
            <person name="Turgeon B."/>
            <person name="Goodwin S."/>
            <person name="Spatafora J."/>
            <person name="Crous P."/>
            <person name="Grigoriev I."/>
        </authorList>
    </citation>
    <scope>NUCLEOTIDE SEQUENCE</scope>
    <source>
        <strain evidence="2">CBS 122367</strain>
    </source>
</reference>
<keyword evidence="3" id="KW-1185">Reference proteome</keyword>
<dbReference type="InterPro" id="IPR019405">
    <property type="entry name" value="Lactonase_7-beta_prop"/>
</dbReference>
<evidence type="ECO:0000313" key="3">
    <source>
        <dbReference type="Proteomes" id="UP000799291"/>
    </source>
</evidence>
<proteinExistence type="inferred from homology"/>
<dbReference type="EMBL" id="MU005650">
    <property type="protein sequence ID" value="KAF2675736.1"/>
    <property type="molecule type" value="Genomic_DNA"/>
</dbReference>
<sequence length="384" mass="42284">MKRRLHVSGNRTEFTTLELNLSKKELHVLANYAAPHNASWIETSSLNGNIDGFIGLSEGDDAGLLYTFEIDHDQKTCTMTSCLPTLGAPGHFITLCVNSALAVITYLGGCISFYPFSDFGLGSRLEDTPRTEIIPEFPYNEAGHGPNLGRQWQYHPHQVIGDKRGLLYVPDLGSDRVWIVRRDGTKLDICGWLQCPAGSGPRHAVLTPKETSMYVIGELSHTITAFDLSTSPTEAIQPIEGFAPNVIPPTVYPDHQSMMNSSELCLHPTIPNVLYVSNRWERHIVQREPQVKDVPKELPPGDTVAVVLLSNDGRRVERITHVRTKVDVIRGMRLSDDGKYVVVVGQEGGGVEVYEISGQRGGIWALVAGMSKGLIAGLKHAIWL</sequence>
<dbReference type="PANTHER" id="PTHR30344">
    <property type="entry name" value="6-PHOSPHOGLUCONOLACTONASE-RELATED"/>
    <property type="match status" value="1"/>
</dbReference>
<evidence type="ECO:0000256" key="1">
    <source>
        <dbReference type="ARBA" id="ARBA00005564"/>
    </source>
</evidence>
<dbReference type="SUPFAM" id="SSF50974">
    <property type="entry name" value="Nitrous oxide reductase, N-terminal domain"/>
    <property type="match status" value="1"/>
</dbReference>
<dbReference type="InterPro" id="IPR015943">
    <property type="entry name" value="WD40/YVTN_repeat-like_dom_sf"/>
</dbReference>
<protein>
    <submittedName>
        <fullName evidence="2">Putative isomerase YbhE</fullName>
    </submittedName>
</protein>
<keyword evidence="2" id="KW-0413">Isomerase</keyword>
<dbReference type="GO" id="GO:0016853">
    <property type="term" value="F:isomerase activity"/>
    <property type="evidence" value="ECO:0007669"/>
    <property type="project" value="UniProtKB-KW"/>
</dbReference>
<dbReference type="AlphaFoldDB" id="A0A6G1IC08"/>
<dbReference type="GO" id="GO:0017057">
    <property type="term" value="F:6-phosphogluconolactonase activity"/>
    <property type="evidence" value="ECO:0007669"/>
    <property type="project" value="TreeGrafter"/>
</dbReference>
<dbReference type="OrthoDB" id="9972196at2759"/>
<organism evidence="2 3">
    <name type="scientific">Lentithecium fluviatile CBS 122367</name>
    <dbReference type="NCBI Taxonomy" id="1168545"/>
    <lineage>
        <taxon>Eukaryota</taxon>
        <taxon>Fungi</taxon>
        <taxon>Dikarya</taxon>
        <taxon>Ascomycota</taxon>
        <taxon>Pezizomycotina</taxon>
        <taxon>Dothideomycetes</taxon>
        <taxon>Pleosporomycetidae</taxon>
        <taxon>Pleosporales</taxon>
        <taxon>Massarineae</taxon>
        <taxon>Lentitheciaceae</taxon>
        <taxon>Lentithecium</taxon>
    </lineage>
</organism>
<accession>A0A6G1IC08</accession>
<dbReference type="Proteomes" id="UP000799291">
    <property type="component" value="Unassembled WGS sequence"/>
</dbReference>
<dbReference type="InterPro" id="IPR011045">
    <property type="entry name" value="N2O_reductase_N"/>
</dbReference>
<evidence type="ECO:0000313" key="2">
    <source>
        <dbReference type="EMBL" id="KAF2675736.1"/>
    </source>
</evidence>
<dbReference type="Gene3D" id="2.130.10.10">
    <property type="entry name" value="YVTN repeat-like/Quinoprotein amine dehydrogenase"/>
    <property type="match status" value="1"/>
</dbReference>
<name>A0A6G1IC08_9PLEO</name>
<dbReference type="Pfam" id="PF10282">
    <property type="entry name" value="Lactonase"/>
    <property type="match status" value="1"/>
</dbReference>
<comment type="similarity">
    <text evidence="1">Belongs to the cycloisomerase 2 family.</text>
</comment>
<dbReference type="InterPro" id="IPR050282">
    <property type="entry name" value="Cycloisomerase_2"/>
</dbReference>